<sequence>MRFTVSLLILYNLYLTMTSCCRSDRNPDNRPRVNCTGMTLSNVPPAIDPATEVIVLTDNEFASLSWTSYQSFHKLHELDLSRNKVSSLENIPDLILPSLSILRLSGNRLQELPASAFVAASKLMEIFLRANQLRTLNEETFKDLEKLEVLDLSQNLIQVLPLSLLAVINTKFLKTFDVEDNRLKVMPDKFFSKLPDIPYVYLSKNLWVCNCKVAYLSRWLEDQGHNVYVHTGPSNIVNDPESVVCDSPSSLKDRAIIDLGEDEYCPPSPLGDMDSIGAPPTISRTESFQSTASPSTTTAIRRILSTAYIPSSTQTAAATQTTTIIPNQAKTTTTPTIIQTTTSTQTSPTTHTFIRTTTPTQPHTTGYTFWFVTAITSYYRTWTGYKYYVTEFATSKMVAEEGMESEPTTMSTTFQMTTIPTPTPTTMSTTFQMTTTSTSTSTPTSKPLSTPPSTTEHHQTTTGSPWTTKQSLTVRSVVLDSRIQERPVVYYCWWLFIGYLCLCVLLVFWLCIISLWSLRVYLRVYLPLVRKKQEQRRNTARLLGYHVRQGKDTEGREENAGWRGKVGDQAGTISLPLEGAEGVQALFRSVLFVYKTGEK</sequence>
<keyword evidence="5" id="KW-0812">Transmembrane</keyword>
<evidence type="ECO:0000313" key="8">
    <source>
        <dbReference type="EMBL" id="KAG5851985.1"/>
    </source>
</evidence>
<dbReference type="SUPFAM" id="SSF52058">
    <property type="entry name" value="L domain-like"/>
    <property type="match status" value="1"/>
</dbReference>
<dbReference type="AlphaFoldDB" id="A0A9D3S276"/>
<evidence type="ECO:0000256" key="6">
    <source>
        <dbReference type="SAM" id="SignalP"/>
    </source>
</evidence>
<evidence type="ECO:0000256" key="2">
    <source>
        <dbReference type="ARBA" id="ARBA00022729"/>
    </source>
</evidence>
<dbReference type="Gene3D" id="3.80.10.10">
    <property type="entry name" value="Ribonuclease Inhibitor"/>
    <property type="match status" value="2"/>
</dbReference>
<evidence type="ECO:0000256" key="4">
    <source>
        <dbReference type="SAM" id="MobiDB-lite"/>
    </source>
</evidence>
<feature type="region of interest" description="Disordered" evidence="4">
    <location>
        <begin position="435"/>
        <end position="466"/>
    </location>
</feature>
<feature type="signal peptide" evidence="6">
    <location>
        <begin position="1"/>
        <end position="23"/>
    </location>
</feature>
<keyword evidence="1" id="KW-0433">Leucine-rich repeat</keyword>
<evidence type="ECO:0000256" key="5">
    <source>
        <dbReference type="SAM" id="Phobius"/>
    </source>
</evidence>
<keyword evidence="3" id="KW-0677">Repeat</keyword>
<keyword evidence="5" id="KW-1133">Transmembrane helix</keyword>
<dbReference type="InterPro" id="IPR050541">
    <property type="entry name" value="LRR_TM_domain-containing"/>
</dbReference>
<dbReference type="Proteomes" id="UP001044222">
    <property type="component" value="Unassembled WGS sequence"/>
</dbReference>
<feature type="non-terminal residue" evidence="8">
    <location>
        <position position="599"/>
    </location>
</feature>
<dbReference type="PROSITE" id="PS51257">
    <property type="entry name" value="PROKAR_LIPOPROTEIN"/>
    <property type="match status" value="1"/>
</dbReference>
<dbReference type="EMBL" id="JAFIRN010000003">
    <property type="protein sequence ID" value="KAG5851985.1"/>
    <property type="molecule type" value="Genomic_DNA"/>
</dbReference>
<feature type="chain" id="PRO_5038963390" description="LRRCT domain-containing protein" evidence="6">
    <location>
        <begin position="24"/>
        <end position="599"/>
    </location>
</feature>
<feature type="compositionally biased region" description="Low complexity" evidence="4">
    <location>
        <begin position="435"/>
        <end position="454"/>
    </location>
</feature>
<organism evidence="8 9">
    <name type="scientific">Anguilla anguilla</name>
    <name type="common">European freshwater eel</name>
    <name type="synonym">Muraena anguilla</name>
    <dbReference type="NCBI Taxonomy" id="7936"/>
    <lineage>
        <taxon>Eukaryota</taxon>
        <taxon>Metazoa</taxon>
        <taxon>Chordata</taxon>
        <taxon>Craniata</taxon>
        <taxon>Vertebrata</taxon>
        <taxon>Euteleostomi</taxon>
        <taxon>Actinopterygii</taxon>
        <taxon>Neopterygii</taxon>
        <taxon>Teleostei</taxon>
        <taxon>Anguilliformes</taxon>
        <taxon>Anguillidae</taxon>
        <taxon>Anguilla</taxon>
    </lineage>
</organism>
<dbReference type="InterPro" id="IPR003591">
    <property type="entry name" value="Leu-rich_rpt_typical-subtyp"/>
</dbReference>
<gene>
    <name evidence="8" type="ORF">ANANG_G00057650</name>
</gene>
<proteinExistence type="predicted"/>
<protein>
    <recommendedName>
        <fullName evidence="7">LRRCT domain-containing protein</fullName>
    </recommendedName>
</protein>
<dbReference type="PROSITE" id="PS51450">
    <property type="entry name" value="LRR"/>
    <property type="match status" value="3"/>
</dbReference>
<keyword evidence="9" id="KW-1185">Reference proteome</keyword>
<name>A0A9D3S276_ANGAN</name>
<dbReference type="InterPro" id="IPR001611">
    <property type="entry name" value="Leu-rich_rpt"/>
</dbReference>
<keyword evidence="2 6" id="KW-0732">Signal</keyword>
<dbReference type="SMART" id="SM00082">
    <property type="entry name" value="LRRCT"/>
    <property type="match status" value="1"/>
</dbReference>
<keyword evidence="5" id="KW-0472">Membrane</keyword>
<reference evidence="8" key="1">
    <citation type="submission" date="2021-01" db="EMBL/GenBank/DDBJ databases">
        <title>A chromosome-scale assembly of European eel, Anguilla anguilla.</title>
        <authorList>
            <person name="Henkel C."/>
            <person name="Jong-Raadsen S.A."/>
            <person name="Dufour S."/>
            <person name="Weltzien F.-A."/>
            <person name="Palstra A.P."/>
            <person name="Pelster B."/>
            <person name="Spaink H.P."/>
            <person name="Van Den Thillart G.E."/>
            <person name="Jansen H."/>
            <person name="Zahm M."/>
            <person name="Klopp C."/>
            <person name="Cedric C."/>
            <person name="Louis A."/>
            <person name="Berthelot C."/>
            <person name="Parey E."/>
            <person name="Roest Crollius H."/>
            <person name="Montfort J."/>
            <person name="Robinson-Rechavi M."/>
            <person name="Bucao C."/>
            <person name="Bouchez O."/>
            <person name="Gislard M."/>
            <person name="Lluch J."/>
            <person name="Milhes M."/>
            <person name="Lampietro C."/>
            <person name="Lopez Roques C."/>
            <person name="Donnadieu C."/>
            <person name="Braasch I."/>
            <person name="Desvignes T."/>
            <person name="Postlethwait J."/>
            <person name="Bobe J."/>
            <person name="Guiguen Y."/>
            <person name="Dirks R."/>
        </authorList>
    </citation>
    <scope>NUCLEOTIDE SEQUENCE</scope>
    <source>
        <strain evidence="8">Tag_6206</strain>
        <tissue evidence="8">Liver</tissue>
    </source>
</reference>
<dbReference type="Pfam" id="PF13855">
    <property type="entry name" value="LRR_8"/>
    <property type="match status" value="1"/>
</dbReference>
<feature type="domain" description="LRRCT" evidence="7">
    <location>
        <begin position="205"/>
        <end position="266"/>
    </location>
</feature>
<dbReference type="SMART" id="SM00369">
    <property type="entry name" value="LRR_TYP"/>
    <property type="match status" value="4"/>
</dbReference>
<dbReference type="GO" id="GO:0005886">
    <property type="term" value="C:plasma membrane"/>
    <property type="evidence" value="ECO:0007669"/>
    <property type="project" value="TreeGrafter"/>
</dbReference>
<dbReference type="PANTHER" id="PTHR24369:SF157">
    <property type="entry name" value="LRRCT DOMAIN-CONTAINING PROTEIN"/>
    <property type="match status" value="1"/>
</dbReference>
<feature type="transmembrane region" description="Helical" evidence="5">
    <location>
        <begin position="493"/>
        <end position="522"/>
    </location>
</feature>
<dbReference type="PANTHER" id="PTHR24369">
    <property type="entry name" value="ANTIGEN BSP, PUTATIVE-RELATED"/>
    <property type="match status" value="1"/>
</dbReference>
<accession>A0A9D3S276</accession>
<evidence type="ECO:0000313" key="9">
    <source>
        <dbReference type="Proteomes" id="UP001044222"/>
    </source>
</evidence>
<evidence type="ECO:0000259" key="7">
    <source>
        <dbReference type="SMART" id="SM00082"/>
    </source>
</evidence>
<dbReference type="SMART" id="SM00365">
    <property type="entry name" value="LRR_SD22"/>
    <property type="match status" value="2"/>
</dbReference>
<dbReference type="PRINTS" id="PR00019">
    <property type="entry name" value="LEURICHRPT"/>
</dbReference>
<dbReference type="InterPro" id="IPR000483">
    <property type="entry name" value="Cys-rich_flank_reg_C"/>
</dbReference>
<dbReference type="InterPro" id="IPR032675">
    <property type="entry name" value="LRR_dom_sf"/>
</dbReference>
<evidence type="ECO:0000256" key="3">
    <source>
        <dbReference type="ARBA" id="ARBA00022737"/>
    </source>
</evidence>
<evidence type="ECO:0000256" key="1">
    <source>
        <dbReference type="ARBA" id="ARBA00022614"/>
    </source>
</evidence>
<comment type="caution">
    <text evidence="8">The sequence shown here is derived from an EMBL/GenBank/DDBJ whole genome shotgun (WGS) entry which is preliminary data.</text>
</comment>